<dbReference type="AlphaFoldDB" id="A0AAV3R0D1"/>
<evidence type="ECO:0000313" key="4">
    <source>
        <dbReference type="EMBL" id="GAA0169305.1"/>
    </source>
</evidence>
<protein>
    <submittedName>
        <fullName evidence="4">Uncharacterized protein</fullName>
    </submittedName>
</protein>
<comment type="similarity">
    <text evidence="3">Belongs to the GRAS family.</text>
</comment>
<dbReference type="PANTHER" id="PTHR31636">
    <property type="entry name" value="OSJNBA0084A10.13 PROTEIN-RELATED"/>
    <property type="match status" value="1"/>
</dbReference>
<reference evidence="4 5" key="1">
    <citation type="submission" date="2024-01" db="EMBL/GenBank/DDBJ databases">
        <title>The complete chloroplast genome sequence of Lithospermum erythrorhizon: insights into the phylogenetic relationship among Boraginaceae species and the maternal lineages of purple gromwells.</title>
        <authorList>
            <person name="Okada T."/>
            <person name="Watanabe K."/>
        </authorList>
    </citation>
    <scope>NUCLEOTIDE SEQUENCE [LARGE SCALE GENOMIC DNA]</scope>
</reference>
<accession>A0AAV3R0D1</accession>
<keyword evidence="1" id="KW-0805">Transcription regulation</keyword>
<dbReference type="PROSITE" id="PS50985">
    <property type="entry name" value="GRAS"/>
    <property type="match status" value="1"/>
</dbReference>
<evidence type="ECO:0000256" key="3">
    <source>
        <dbReference type="PROSITE-ProRule" id="PRU01191"/>
    </source>
</evidence>
<organism evidence="4 5">
    <name type="scientific">Lithospermum erythrorhizon</name>
    <name type="common">Purple gromwell</name>
    <name type="synonym">Lithospermum officinale var. erythrorhizon</name>
    <dbReference type="NCBI Taxonomy" id="34254"/>
    <lineage>
        <taxon>Eukaryota</taxon>
        <taxon>Viridiplantae</taxon>
        <taxon>Streptophyta</taxon>
        <taxon>Embryophyta</taxon>
        <taxon>Tracheophyta</taxon>
        <taxon>Spermatophyta</taxon>
        <taxon>Magnoliopsida</taxon>
        <taxon>eudicotyledons</taxon>
        <taxon>Gunneridae</taxon>
        <taxon>Pentapetalae</taxon>
        <taxon>asterids</taxon>
        <taxon>lamiids</taxon>
        <taxon>Boraginales</taxon>
        <taxon>Boraginaceae</taxon>
        <taxon>Boraginoideae</taxon>
        <taxon>Lithospermeae</taxon>
        <taxon>Lithospermum</taxon>
    </lineage>
</organism>
<dbReference type="Proteomes" id="UP001454036">
    <property type="component" value="Unassembled WGS sequence"/>
</dbReference>
<proteinExistence type="inferred from homology"/>
<evidence type="ECO:0000256" key="2">
    <source>
        <dbReference type="ARBA" id="ARBA00023163"/>
    </source>
</evidence>
<keyword evidence="5" id="KW-1185">Reference proteome</keyword>
<gene>
    <name evidence="4" type="ORF">LIER_23823</name>
</gene>
<dbReference type="InterPro" id="IPR005202">
    <property type="entry name" value="TF_GRAS"/>
</dbReference>
<dbReference type="EMBL" id="BAABME010006792">
    <property type="protein sequence ID" value="GAA0169305.1"/>
    <property type="molecule type" value="Genomic_DNA"/>
</dbReference>
<sequence>MEVILSTMFSDQYPEFPFPKIEEMCNWLMFDDQEKDDPSQPITEDLSGNSEMEFNEDSIICHLFEAYAEATENGYAELKKVIAKSILEKIDPLGDPLQRATFLKFQTPENTSCSYLKAESKQNIEEAFEVFYLSFPYGKFAHFTANVALLESIPNDVDVVHVVDFDMGEGTQWAPFLEEISKKGVSLRFTSIKFENERNIGTPWKFEETKRRLYQHARACGTSLAQIEEMSLDDLMIEFKRMKKRGSRNEFTAFNCMINLPHMARRRRHQAMEFLDAAKLFLDDHAPQKGIIIVGDGEAELRNAQCSDFASFSNNLLHHYEVLLESMEETFPVYLREARIAMETLFVAPYISSNSWFQEWKEMKEIQEKFGDESDDYGLMEGCKFSNENLIEAKELVNEENNLFMVRVGGQRDNEMVLEWRGTPLVKVSTWI</sequence>
<comment type="caution">
    <text evidence="3">Lacks conserved residue(s) required for the propagation of feature annotation.</text>
</comment>
<name>A0AAV3R0D1_LITER</name>
<feature type="region of interest" description="SAW" evidence="3">
    <location>
        <begin position="355"/>
        <end position="432"/>
    </location>
</feature>
<dbReference type="Pfam" id="PF03514">
    <property type="entry name" value="GRAS"/>
    <property type="match status" value="1"/>
</dbReference>
<comment type="caution">
    <text evidence="4">The sequence shown here is derived from an EMBL/GenBank/DDBJ whole genome shotgun (WGS) entry which is preliminary data.</text>
</comment>
<feature type="short sequence motif" description="VHIID" evidence="3">
    <location>
        <begin position="160"/>
        <end position="164"/>
    </location>
</feature>
<evidence type="ECO:0000313" key="5">
    <source>
        <dbReference type="Proteomes" id="UP001454036"/>
    </source>
</evidence>
<keyword evidence="2" id="KW-0804">Transcription</keyword>
<evidence type="ECO:0000256" key="1">
    <source>
        <dbReference type="ARBA" id="ARBA00023015"/>
    </source>
</evidence>